<evidence type="ECO:0000256" key="9">
    <source>
        <dbReference type="SAM" id="Phobius"/>
    </source>
</evidence>
<feature type="transmembrane region" description="Helical" evidence="9">
    <location>
        <begin position="21"/>
        <end position="42"/>
    </location>
</feature>
<evidence type="ECO:0000256" key="4">
    <source>
        <dbReference type="ARBA" id="ARBA00022679"/>
    </source>
</evidence>
<keyword evidence="12" id="KW-1185">Reference proteome</keyword>
<keyword evidence="8" id="KW-0270">Exopolysaccharide synthesis</keyword>
<dbReference type="PANTHER" id="PTHR30576">
    <property type="entry name" value="COLANIC BIOSYNTHESIS UDP-GLUCOSE LIPID CARRIER TRANSFERASE"/>
    <property type="match status" value="1"/>
</dbReference>
<dbReference type="Pfam" id="PF02397">
    <property type="entry name" value="Bac_transf"/>
    <property type="match status" value="1"/>
</dbReference>
<dbReference type="EMBL" id="JADFFK010000006">
    <property type="protein sequence ID" value="MBE9637055.1"/>
    <property type="molecule type" value="Genomic_DNA"/>
</dbReference>
<feature type="domain" description="Bacterial sugar transferase" evidence="10">
    <location>
        <begin position="16"/>
        <end position="206"/>
    </location>
</feature>
<evidence type="ECO:0000256" key="6">
    <source>
        <dbReference type="ARBA" id="ARBA00022989"/>
    </source>
</evidence>
<keyword evidence="6 9" id="KW-1133">Transmembrane helix</keyword>
<proteinExistence type="inferred from homology"/>
<keyword evidence="3" id="KW-1003">Cell membrane</keyword>
<protein>
    <submittedName>
        <fullName evidence="11">Sugar transferase</fullName>
    </submittedName>
</protein>
<evidence type="ECO:0000256" key="2">
    <source>
        <dbReference type="ARBA" id="ARBA00006464"/>
    </source>
</evidence>
<reference evidence="11 12" key="1">
    <citation type="journal article" date="2021" name="Int. J. Syst. Evol. Microbiol.">
        <title>Salipiger mangrovisoli sp. nov., isolated from mangrove soil and the proposal for the reclassification of Paraphaeobacter pallidus as Salipiger pallidus comb. nov.</title>
        <authorList>
            <person name="Du J."/>
            <person name="Liu Y."/>
            <person name="Pei T."/>
            <person name="Deng M.R."/>
            <person name="Zhu H."/>
        </authorList>
    </citation>
    <scope>NUCLEOTIDE SEQUENCE [LARGE SCALE GENOMIC DNA]</scope>
    <source>
        <strain evidence="11 12">6D45A</strain>
    </source>
</reference>
<evidence type="ECO:0000256" key="8">
    <source>
        <dbReference type="ARBA" id="ARBA00023169"/>
    </source>
</evidence>
<evidence type="ECO:0000313" key="12">
    <source>
        <dbReference type="Proteomes" id="UP000607796"/>
    </source>
</evidence>
<evidence type="ECO:0000313" key="11">
    <source>
        <dbReference type="EMBL" id="MBE9637055.1"/>
    </source>
</evidence>
<name>A0ABR9X0P2_9RHOB</name>
<evidence type="ECO:0000256" key="7">
    <source>
        <dbReference type="ARBA" id="ARBA00023136"/>
    </source>
</evidence>
<dbReference type="PANTHER" id="PTHR30576:SF4">
    <property type="entry name" value="UNDECAPRENYL-PHOSPHATE GALACTOSE PHOSPHOTRANSFERASE"/>
    <property type="match status" value="1"/>
</dbReference>
<keyword evidence="4 11" id="KW-0808">Transferase</keyword>
<evidence type="ECO:0000256" key="3">
    <source>
        <dbReference type="ARBA" id="ARBA00022475"/>
    </source>
</evidence>
<evidence type="ECO:0000256" key="5">
    <source>
        <dbReference type="ARBA" id="ARBA00022692"/>
    </source>
</evidence>
<accession>A0ABR9X0P2</accession>
<organism evidence="11 12">
    <name type="scientific">Salipiger mangrovisoli</name>
    <dbReference type="NCBI Taxonomy" id="2865933"/>
    <lineage>
        <taxon>Bacteria</taxon>
        <taxon>Pseudomonadati</taxon>
        <taxon>Pseudomonadota</taxon>
        <taxon>Alphaproteobacteria</taxon>
        <taxon>Rhodobacterales</taxon>
        <taxon>Roseobacteraceae</taxon>
        <taxon>Salipiger</taxon>
    </lineage>
</organism>
<gene>
    <name evidence="11" type="ORF">IQ782_09415</name>
</gene>
<keyword evidence="5 9" id="KW-0812">Transmembrane</keyword>
<dbReference type="RefSeq" id="WP_194134568.1">
    <property type="nucleotide sequence ID" value="NZ_JADFFK010000006.1"/>
</dbReference>
<keyword evidence="7 9" id="KW-0472">Membrane</keyword>
<comment type="similarity">
    <text evidence="2">Belongs to the bacterial sugar transferase family.</text>
</comment>
<dbReference type="Proteomes" id="UP000607796">
    <property type="component" value="Unassembled WGS sequence"/>
</dbReference>
<dbReference type="GO" id="GO:0016740">
    <property type="term" value="F:transferase activity"/>
    <property type="evidence" value="ECO:0007669"/>
    <property type="project" value="UniProtKB-KW"/>
</dbReference>
<comment type="subcellular location">
    <subcellularLocation>
        <location evidence="1">Cell membrane</location>
    </subcellularLocation>
</comment>
<evidence type="ECO:0000259" key="10">
    <source>
        <dbReference type="Pfam" id="PF02397"/>
    </source>
</evidence>
<sequence>MSEVQSSGRLYDRAPKRLLDVVLALTMLPMILPIVALLYVVVRLDGGAGFFGHPRVGRNGETFRCWKLRTMVPDAQERLEHLLATDPIARAEWDKDRKLRNDPRVTRFGDFLRRSSLDELPQIWNVLKGEMSLIGPRPVTLDELDRYGGHKWVYLSLRPGVTGLWQVSGRNDVSYDERVQLDASYYNELGLRSDLRILRQTVGAVLGRTGC</sequence>
<comment type="caution">
    <text evidence="11">The sequence shown here is derived from an EMBL/GenBank/DDBJ whole genome shotgun (WGS) entry which is preliminary data.</text>
</comment>
<dbReference type="InterPro" id="IPR003362">
    <property type="entry name" value="Bact_transf"/>
</dbReference>
<evidence type="ECO:0000256" key="1">
    <source>
        <dbReference type="ARBA" id="ARBA00004236"/>
    </source>
</evidence>